<keyword evidence="3" id="KW-1185">Reference proteome</keyword>
<proteinExistence type="predicted"/>
<keyword evidence="1" id="KW-0812">Transmembrane</keyword>
<dbReference type="SUPFAM" id="SSF158560">
    <property type="entry name" value="BH3980-like"/>
    <property type="match status" value="1"/>
</dbReference>
<keyword evidence="1" id="KW-1133">Transmembrane helix</keyword>
<evidence type="ECO:0000313" key="3">
    <source>
        <dbReference type="Proteomes" id="UP001432039"/>
    </source>
</evidence>
<keyword evidence="1" id="KW-0472">Membrane</keyword>
<organism evidence="2 3">
    <name type="scientific">Streptomyces virginiae</name>
    <name type="common">Streptomyces cinnamonensis</name>
    <dbReference type="NCBI Taxonomy" id="1961"/>
    <lineage>
        <taxon>Bacteria</taxon>
        <taxon>Bacillati</taxon>
        <taxon>Actinomycetota</taxon>
        <taxon>Actinomycetes</taxon>
        <taxon>Kitasatosporales</taxon>
        <taxon>Streptomycetaceae</taxon>
        <taxon>Streptomyces</taxon>
    </lineage>
</organism>
<dbReference type="EMBL" id="CP108090">
    <property type="protein sequence ID" value="WUQ12624.1"/>
    <property type="molecule type" value="Genomic_DNA"/>
</dbReference>
<dbReference type="RefSeq" id="WP_328961838.1">
    <property type="nucleotide sequence ID" value="NZ_CP108090.1"/>
</dbReference>
<reference evidence="2" key="1">
    <citation type="submission" date="2022-10" db="EMBL/GenBank/DDBJ databases">
        <title>The complete genomes of actinobacterial strains from the NBC collection.</title>
        <authorList>
            <person name="Joergensen T.S."/>
            <person name="Alvarez Arevalo M."/>
            <person name="Sterndorff E.B."/>
            <person name="Faurdal D."/>
            <person name="Vuksanovic O."/>
            <person name="Mourched A.-S."/>
            <person name="Charusanti P."/>
            <person name="Shaw S."/>
            <person name="Blin K."/>
            <person name="Weber T."/>
        </authorList>
    </citation>
    <scope>NUCLEOTIDE SEQUENCE</scope>
    <source>
        <strain evidence="2">NBC_00248</strain>
    </source>
</reference>
<name>A0ABZ1TE14_STRVG</name>
<evidence type="ECO:0000313" key="2">
    <source>
        <dbReference type="EMBL" id="WUQ12624.1"/>
    </source>
</evidence>
<feature type="transmembrane region" description="Helical" evidence="1">
    <location>
        <begin position="132"/>
        <end position="149"/>
    </location>
</feature>
<sequence>MTNEQILAACRSNWGYRGVAEADMREMLDELSAHLEDAEAAGRTGQDVVGPDVRAFAAAWARERAPFTHRALRTTAMACYVLGWLPLLTFLVRRTTEMDVRAHYLAFWVAIGAVTVAWELRRGTMRMRHQWLLSLAVGLPVLILVKRLAGERVLFTLPLWVAPLLLLPALPYVYADMRARRNAKGGSTQAL</sequence>
<evidence type="ECO:0000256" key="1">
    <source>
        <dbReference type="SAM" id="Phobius"/>
    </source>
</evidence>
<feature type="transmembrane region" description="Helical" evidence="1">
    <location>
        <begin position="155"/>
        <end position="175"/>
    </location>
</feature>
<dbReference type="Proteomes" id="UP001432039">
    <property type="component" value="Chromosome"/>
</dbReference>
<feature type="transmembrane region" description="Helical" evidence="1">
    <location>
        <begin position="104"/>
        <end position="120"/>
    </location>
</feature>
<accession>A0ABZ1TE14</accession>
<feature type="transmembrane region" description="Helical" evidence="1">
    <location>
        <begin position="71"/>
        <end position="92"/>
    </location>
</feature>
<dbReference type="Gene3D" id="1.10.1900.10">
    <property type="entry name" value="c-terminal domain of poly(a) binding protein"/>
    <property type="match status" value="1"/>
</dbReference>
<gene>
    <name evidence="2" type="ORF">OG517_14940</name>
</gene>
<protein>
    <submittedName>
        <fullName evidence="2">DUF1048 domain-containing protein</fullName>
    </submittedName>
</protein>